<dbReference type="GO" id="GO:0009244">
    <property type="term" value="P:lipopolysaccharide core region biosynthetic process"/>
    <property type="evidence" value="ECO:0007669"/>
    <property type="project" value="TreeGrafter"/>
</dbReference>
<protein>
    <submittedName>
        <fullName evidence="9">Sulfatase-like hydrolase/transferase</fullName>
    </submittedName>
</protein>
<feature type="transmembrane region" description="Helical" evidence="7">
    <location>
        <begin position="32"/>
        <end position="51"/>
    </location>
</feature>
<dbReference type="CDD" id="cd16017">
    <property type="entry name" value="LptA"/>
    <property type="match status" value="1"/>
</dbReference>
<keyword evidence="4 7" id="KW-0812">Transmembrane</keyword>
<keyword evidence="3" id="KW-0808">Transferase</keyword>
<feature type="transmembrane region" description="Helical" evidence="7">
    <location>
        <begin position="83"/>
        <end position="102"/>
    </location>
</feature>
<dbReference type="GO" id="GO:0016776">
    <property type="term" value="F:phosphotransferase activity, phosphate group as acceptor"/>
    <property type="evidence" value="ECO:0007669"/>
    <property type="project" value="TreeGrafter"/>
</dbReference>
<dbReference type="InterPro" id="IPR017850">
    <property type="entry name" value="Alkaline_phosphatase_core_sf"/>
</dbReference>
<dbReference type="AlphaFoldDB" id="A0AAP7DGL2"/>
<comment type="subcellular location">
    <subcellularLocation>
        <location evidence="1">Cell membrane</location>
        <topology evidence="1">Multi-pass membrane protein</topology>
    </subcellularLocation>
</comment>
<dbReference type="Pfam" id="PF00884">
    <property type="entry name" value="Sulfatase"/>
    <property type="match status" value="1"/>
</dbReference>
<dbReference type="InterPro" id="IPR000917">
    <property type="entry name" value="Sulfatase_N"/>
</dbReference>
<feature type="transmembrane region" description="Helical" evidence="7">
    <location>
        <begin position="177"/>
        <end position="205"/>
    </location>
</feature>
<evidence type="ECO:0000256" key="6">
    <source>
        <dbReference type="ARBA" id="ARBA00023136"/>
    </source>
</evidence>
<evidence type="ECO:0000256" key="7">
    <source>
        <dbReference type="SAM" id="Phobius"/>
    </source>
</evidence>
<keyword evidence="6 7" id="KW-0472">Membrane</keyword>
<evidence type="ECO:0000313" key="9">
    <source>
        <dbReference type="EMBL" id="NOJ26257.1"/>
    </source>
</evidence>
<feature type="transmembrane region" description="Helical" evidence="7">
    <location>
        <begin position="212"/>
        <end position="230"/>
    </location>
</feature>
<dbReference type="EMBL" id="VTXP01000031">
    <property type="protein sequence ID" value="NOJ26257.1"/>
    <property type="molecule type" value="Genomic_DNA"/>
</dbReference>
<dbReference type="Proteomes" id="UP000576645">
    <property type="component" value="Unassembled WGS sequence"/>
</dbReference>
<sequence length="820" mass="93511">MNVHGGRGSHTQHLRKMTGYMDMSLSGFISRLPLLLFLVLFTAFTAISVRYASSASLFMQGLALCSGILWLACGLLYSHTAKLLFITLLLNLLSLFAYKELLAVNAELSSLMVISNIWLLFYLFSQLEYAFVRMVSRVLAITLAMISSVVLLTGLYYGSMDKELVFALLQTNLQEAMAFLGFTVELKAIILLAMSAALIGLWLSYSANKKRVTSPLFALLLISLSFFSLLQPNSFKGIRNVLAYIEQYHFELEQLRTVIDKRKSSASKYSVTTNSENSLHLLVIGESLSSFHMSSYGYRRETTPWIAQSQPIQLQYAYSSHTHTMEVLTLALTQSNQYNQLDYFDSASLIDVLNQAGFQTAWISNQISAGEWDNHISALAFESDYVRFINTNVGKSDFTRKQDDALIDELRRYLTNQDLNQNHFIILHMMGSHIAYCDRVKGQAPSLSPAPHYLYKGKQNDCYDETVVFADQILSRAYELVSNTPHFSSMTFFSDHGEEVFEKLGHDSRQFRETMAEIPFLIWSKEPKPALEKNQDKVFTNDLLFDYLLGLTEINNELKSEHLDIGSDRYSLPLNQAKTLHASIPISSLTRHKTKVNLNQSDNLMAHRVNTIGSMDEAKHQGFRRIELDLVISDGVMQVGHDPQTLTGQSLEAYLEYENRYFEALWFDIKNINEQNLSLVLETLEFLDSRYQLKSRTLIETSSTSPRISELSEKGWTTSYYLPTGLPQRLTSQEQTLAYVRKLRNQLKSQQMRSLSYDISLFEFVDNHLRESIIKPLGLKMNTWTSLRARDSALFTKLEKVGANQGFENVIVIHTTRFRL</sequence>
<reference evidence="9 10" key="1">
    <citation type="submission" date="2019-09" db="EMBL/GenBank/DDBJ databases">
        <title>Draft genome sequencing and comparative genomics of hatchery-associated Vibrios.</title>
        <authorList>
            <person name="Kehlet-Delgado H."/>
            <person name="Mueller R.S."/>
        </authorList>
    </citation>
    <scope>NUCLEOTIDE SEQUENCE [LARGE SCALE GENOMIC DNA]</scope>
    <source>
        <strain evidence="9 10">09-121-3</strain>
    </source>
</reference>
<dbReference type="InterPro" id="IPR058130">
    <property type="entry name" value="PEA_transf_C"/>
</dbReference>
<keyword evidence="5 7" id="KW-1133">Transmembrane helix</keyword>
<feature type="domain" description="Sulfatase N-terminal" evidence="8">
    <location>
        <begin position="281"/>
        <end position="552"/>
    </location>
</feature>
<accession>A0AAP7DGL2</accession>
<dbReference type="Gene3D" id="3.40.720.10">
    <property type="entry name" value="Alkaline Phosphatase, subunit A"/>
    <property type="match status" value="1"/>
</dbReference>
<dbReference type="PANTHER" id="PTHR30443">
    <property type="entry name" value="INNER MEMBRANE PROTEIN"/>
    <property type="match status" value="1"/>
</dbReference>
<dbReference type="SUPFAM" id="SSF53649">
    <property type="entry name" value="Alkaline phosphatase-like"/>
    <property type="match status" value="1"/>
</dbReference>
<feature type="transmembrane region" description="Helical" evidence="7">
    <location>
        <begin position="108"/>
        <end position="125"/>
    </location>
</feature>
<dbReference type="InterPro" id="IPR017946">
    <property type="entry name" value="PLC-like_Pdiesterase_TIM-brl"/>
</dbReference>
<feature type="transmembrane region" description="Helical" evidence="7">
    <location>
        <begin position="57"/>
        <end position="76"/>
    </location>
</feature>
<evidence type="ECO:0000256" key="3">
    <source>
        <dbReference type="ARBA" id="ARBA00022679"/>
    </source>
</evidence>
<evidence type="ECO:0000256" key="1">
    <source>
        <dbReference type="ARBA" id="ARBA00004651"/>
    </source>
</evidence>
<keyword evidence="2" id="KW-1003">Cell membrane</keyword>
<evidence type="ECO:0000313" key="10">
    <source>
        <dbReference type="Proteomes" id="UP000576645"/>
    </source>
</evidence>
<gene>
    <name evidence="9" type="ORF">F0238_26520</name>
</gene>
<evidence type="ECO:0000256" key="4">
    <source>
        <dbReference type="ARBA" id="ARBA00022692"/>
    </source>
</evidence>
<proteinExistence type="predicted"/>
<comment type="caution">
    <text evidence="9">The sequence shown here is derived from an EMBL/GenBank/DDBJ whole genome shotgun (WGS) entry which is preliminary data.</text>
</comment>
<evidence type="ECO:0000256" key="2">
    <source>
        <dbReference type="ARBA" id="ARBA00022475"/>
    </source>
</evidence>
<organism evidence="9 10">
    <name type="scientific">Vibrio coralliilyticus</name>
    <dbReference type="NCBI Taxonomy" id="190893"/>
    <lineage>
        <taxon>Bacteria</taxon>
        <taxon>Pseudomonadati</taxon>
        <taxon>Pseudomonadota</taxon>
        <taxon>Gammaproteobacteria</taxon>
        <taxon>Vibrionales</taxon>
        <taxon>Vibrionaceae</taxon>
        <taxon>Vibrio</taxon>
    </lineage>
</organism>
<evidence type="ECO:0000256" key="5">
    <source>
        <dbReference type="ARBA" id="ARBA00022989"/>
    </source>
</evidence>
<name>A0AAP7DGL2_9VIBR</name>
<keyword evidence="9" id="KW-0378">Hydrolase</keyword>
<dbReference type="SUPFAM" id="SSF51695">
    <property type="entry name" value="PLC-like phosphodiesterases"/>
    <property type="match status" value="1"/>
</dbReference>
<dbReference type="PANTHER" id="PTHR30443:SF2">
    <property type="entry name" value="PHOSPHOETHANOLAMINE TRANSFERASE EPTC"/>
    <property type="match status" value="1"/>
</dbReference>
<evidence type="ECO:0000259" key="8">
    <source>
        <dbReference type="Pfam" id="PF00884"/>
    </source>
</evidence>
<dbReference type="InterPro" id="IPR040423">
    <property type="entry name" value="PEA_transferase"/>
</dbReference>
<feature type="transmembrane region" description="Helical" evidence="7">
    <location>
        <begin position="137"/>
        <end position="157"/>
    </location>
</feature>
<dbReference type="GO" id="GO:0008081">
    <property type="term" value="F:phosphoric diester hydrolase activity"/>
    <property type="evidence" value="ECO:0007669"/>
    <property type="project" value="InterPro"/>
</dbReference>
<dbReference type="GO" id="GO:0005886">
    <property type="term" value="C:plasma membrane"/>
    <property type="evidence" value="ECO:0007669"/>
    <property type="project" value="UniProtKB-SubCell"/>
</dbReference>